<dbReference type="InterPro" id="IPR050461">
    <property type="entry name" value="Nitroreductase_HadB/RutE"/>
</dbReference>
<accession>A0ABW8URX2</accession>
<evidence type="ECO:0000313" key="7">
    <source>
        <dbReference type="Proteomes" id="UP001627408"/>
    </source>
</evidence>
<dbReference type="PANTHER" id="PTHR43543:SF1">
    <property type="entry name" value="MALONIC SEMIALDEHYDE REDUCTASE RUTE-RELATED"/>
    <property type="match status" value="1"/>
</dbReference>
<dbReference type="InterPro" id="IPR029479">
    <property type="entry name" value="Nitroreductase"/>
</dbReference>
<name>A0ABW8URX2_9RHOB</name>
<evidence type="ECO:0000256" key="4">
    <source>
        <dbReference type="ARBA" id="ARBA00023002"/>
    </source>
</evidence>
<evidence type="ECO:0000256" key="2">
    <source>
        <dbReference type="ARBA" id="ARBA00022643"/>
    </source>
</evidence>
<dbReference type="NCBIfam" id="NF003768">
    <property type="entry name" value="PRK05365.1"/>
    <property type="match status" value="1"/>
</dbReference>
<dbReference type="EC" id="1.1.1.298" evidence="6"/>
<feature type="domain" description="Nitroreductase" evidence="5">
    <location>
        <begin position="40"/>
        <end position="183"/>
    </location>
</feature>
<comment type="caution">
    <text evidence="6">The sequence shown here is derived from an EMBL/GenBank/DDBJ whole genome shotgun (WGS) entry which is preliminary data.</text>
</comment>
<evidence type="ECO:0000313" key="6">
    <source>
        <dbReference type="EMBL" id="MFL4468731.1"/>
    </source>
</evidence>
<protein>
    <submittedName>
        <fullName evidence="6">Malonic semialdehyde reductase</fullName>
        <ecNumber evidence="6">1.1.1.298</ecNumber>
    </submittedName>
</protein>
<dbReference type="InterPro" id="IPR023936">
    <property type="entry name" value="RutE-like"/>
</dbReference>
<dbReference type="CDD" id="cd02148">
    <property type="entry name" value="RutE-like"/>
    <property type="match status" value="1"/>
</dbReference>
<evidence type="ECO:0000256" key="3">
    <source>
        <dbReference type="ARBA" id="ARBA00022857"/>
    </source>
</evidence>
<keyword evidence="1" id="KW-0285">Flavoprotein</keyword>
<organism evidence="6 7">
    <name type="scientific">Tateyamaria armeniaca</name>
    <dbReference type="NCBI Taxonomy" id="2518930"/>
    <lineage>
        <taxon>Bacteria</taxon>
        <taxon>Pseudomonadati</taxon>
        <taxon>Pseudomonadota</taxon>
        <taxon>Alphaproteobacteria</taxon>
        <taxon>Rhodobacterales</taxon>
        <taxon>Roseobacteraceae</taxon>
        <taxon>Tateyamaria</taxon>
    </lineage>
</organism>
<keyword evidence="2" id="KW-0288">FMN</keyword>
<dbReference type="Gene3D" id="3.40.109.10">
    <property type="entry name" value="NADH Oxidase"/>
    <property type="match status" value="1"/>
</dbReference>
<keyword evidence="7" id="KW-1185">Reference proteome</keyword>
<keyword evidence="4 6" id="KW-0560">Oxidoreductase</keyword>
<dbReference type="Pfam" id="PF00881">
    <property type="entry name" value="Nitroreductase"/>
    <property type="match status" value="1"/>
</dbReference>
<gene>
    <name evidence="6" type="ORF">ACERZ8_02135</name>
</gene>
<evidence type="ECO:0000259" key="5">
    <source>
        <dbReference type="Pfam" id="PF00881"/>
    </source>
</evidence>
<proteinExistence type="predicted"/>
<dbReference type="GO" id="GO:0035527">
    <property type="term" value="F:3-hydroxypropionate dehydrogenase (NADP+) activity"/>
    <property type="evidence" value="ECO:0007669"/>
    <property type="project" value="UniProtKB-EC"/>
</dbReference>
<reference evidence="6 7" key="1">
    <citation type="submission" date="2024-08" db="EMBL/GenBank/DDBJ databases">
        <title>Tateyamaria sp. nov., isolated from marine algae.</title>
        <authorList>
            <person name="Choi B.J."/>
            <person name="Kim J.M."/>
            <person name="Lee J.K."/>
            <person name="Choi D.G."/>
            <person name="Bayburt H."/>
            <person name="Baek J.H."/>
            <person name="Han D.M."/>
            <person name="Jeon C.O."/>
        </authorList>
    </citation>
    <scope>NUCLEOTIDE SEQUENCE [LARGE SCALE GENOMIC DNA]</scope>
    <source>
        <strain evidence="6 7">KMU-156</strain>
    </source>
</reference>
<dbReference type="RefSeq" id="WP_407590470.1">
    <property type="nucleotide sequence ID" value="NZ_JBHDIY010000002.1"/>
</dbReference>
<dbReference type="PANTHER" id="PTHR43543">
    <property type="entry name" value="MALONIC SEMIALDEHYDE REDUCTASE RUTE-RELATED"/>
    <property type="match status" value="1"/>
</dbReference>
<evidence type="ECO:0000256" key="1">
    <source>
        <dbReference type="ARBA" id="ARBA00022630"/>
    </source>
</evidence>
<dbReference type="EMBL" id="JBHDIY010000002">
    <property type="protein sequence ID" value="MFL4468731.1"/>
    <property type="molecule type" value="Genomic_DNA"/>
</dbReference>
<dbReference type="Proteomes" id="UP001627408">
    <property type="component" value="Unassembled WGS sequence"/>
</dbReference>
<dbReference type="InterPro" id="IPR000415">
    <property type="entry name" value="Nitroreductase-like"/>
</dbReference>
<dbReference type="SUPFAM" id="SSF55469">
    <property type="entry name" value="FMN-dependent nitroreductase-like"/>
    <property type="match status" value="1"/>
</dbReference>
<keyword evidence="3" id="KW-0521">NADP</keyword>
<sequence>MNAPSGTELDALRAKAQADHRTLRERIGRLSDDAIDLILRDARSHYAWSDKPIPDGLLEEIYEITINGPTSMNTLPARFVFVTTPEGKERLAKSLKPANVKKMMGAPVTAIVAHDMDFWHELPFLFPHEDRRHLFDGKDDYVADTAFRNGTLQGAYFMIAARAVGLDVGAMSGFSNAIVDQEFFAGTSLKSNFLCNIGYADETALFQKLPRFPFEKVCSFA</sequence>